<accession>A0ABS4JNK7</accession>
<dbReference type="PANTHER" id="PTHR47089">
    <property type="entry name" value="ABC TRANSPORTER, PERMEASE PROTEIN"/>
    <property type="match status" value="1"/>
</dbReference>
<dbReference type="CDD" id="cd06580">
    <property type="entry name" value="TM_PBP1_transp_TpRbsC_like"/>
    <property type="match status" value="1"/>
</dbReference>
<feature type="transmembrane region" description="Helical" evidence="6">
    <location>
        <begin position="94"/>
        <end position="110"/>
    </location>
</feature>
<evidence type="ECO:0000256" key="5">
    <source>
        <dbReference type="ARBA" id="ARBA00023136"/>
    </source>
</evidence>
<dbReference type="Pfam" id="PF02653">
    <property type="entry name" value="BPD_transp_2"/>
    <property type="match status" value="1"/>
</dbReference>
<feature type="transmembrane region" description="Helical" evidence="6">
    <location>
        <begin position="20"/>
        <end position="39"/>
    </location>
</feature>
<organism evidence="7 8">
    <name type="scientific">Symbiobacterium terraclitae</name>
    <dbReference type="NCBI Taxonomy" id="557451"/>
    <lineage>
        <taxon>Bacteria</taxon>
        <taxon>Bacillati</taxon>
        <taxon>Bacillota</taxon>
        <taxon>Clostridia</taxon>
        <taxon>Eubacteriales</taxon>
        <taxon>Symbiobacteriaceae</taxon>
        <taxon>Symbiobacterium</taxon>
    </lineage>
</organism>
<evidence type="ECO:0000256" key="6">
    <source>
        <dbReference type="SAM" id="Phobius"/>
    </source>
</evidence>
<keyword evidence="7" id="KW-0762">Sugar transport</keyword>
<proteinExistence type="predicted"/>
<dbReference type="RefSeq" id="WP_209465286.1">
    <property type="nucleotide sequence ID" value="NZ_JAGGLG010000003.1"/>
</dbReference>
<keyword evidence="4 6" id="KW-1133">Transmembrane helix</keyword>
<evidence type="ECO:0000256" key="3">
    <source>
        <dbReference type="ARBA" id="ARBA00022692"/>
    </source>
</evidence>
<evidence type="ECO:0000313" key="8">
    <source>
        <dbReference type="Proteomes" id="UP001519289"/>
    </source>
</evidence>
<feature type="transmembrane region" description="Helical" evidence="6">
    <location>
        <begin position="150"/>
        <end position="168"/>
    </location>
</feature>
<dbReference type="EMBL" id="JAGGLG010000003">
    <property type="protein sequence ID" value="MBP2017132.1"/>
    <property type="molecule type" value="Genomic_DNA"/>
</dbReference>
<name>A0ABS4JNK7_9FIRM</name>
<dbReference type="PANTHER" id="PTHR47089:SF1">
    <property type="entry name" value="GUANOSINE ABC TRANSPORTER PERMEASE PROTEIN NUPP"/>
    <property type="match status" value="1"/>
</dbReference>
<dbReference type="Proteomes" id="UP001519289">
    <property type="component" value="Unassembled WGS sequence"/>
</dbReference>
<feature type="transmembrane region" description="Helical" evidence="6">
    <location>
        <begin position="122"/>
        <end position="144"/>
    </location>
</feature>
<comment type="subcellular location">
    <subcellularLocation>
        <location evidence="1">Cell membrane</location>
        <topology evidence="1">Multi-pass membrane protein</topology>
    </subcellularLocation>
</comment>
<keyword evidence="7" id="KW-0813">Transport</keyword>
<keyword evidence="2" id="KW-1003">Cell membrane</keyword>
<comment type="caution">
    <text evidence="7">The sequence shown here is derived from an EMBL/GenBank/DDBJ whole genome shotgun (WGS) entry which is preliminary data.</text>
</comment>
<evidence type="ECO:0000256" key="2">
    <source>
        <dbReference type="ARBA" id="ARBA00022475"/>
    </source>
</evidence>
<evidence type="ECO:0000313" key="7">
    <source>
        <dbReference type="EMBL" id="MBP2017132.1"/>
    </source>
</evidence>
<evidence type="ECO:0000256" key="1">
    <source>
        <dbReference type="ARBA" id="ARBA00004651"/>
    </source>
</evidence>
<protein>
    <submittedName>
        <fullName evidence="7">Simple sugar transport system permease protein</fullName>
    </submittedName>
</protein>
<feature type="transmembrane region" description="Helical" evidence="6">
    <location>
        <begin position="60"/>
        <end position="82"/>
    </location>
</feature>
<reference evidence="7 8" key="1">
    <citation type="submission" date="2021-03" db="EMBL/GenBank/DDBJ databases">
        <title>Genomic Encyclopedia of Type Strains, Phase IV (KMG-IV): sequencing the most valuable type-strain genomes for metagenomic binning, comparative biology and taxonomic classification.</title>
        <authorList>
            <person name="Goeker M."/>
        </authorList>
    </citation>
    <scope>NUCLEOTIDE SEQUENCE [LARGE SCALE GENOMIC DNA]</scope>
    <source>
        <strain evidence="7 8">DSM 27138</strain>
    </source>
</reference>
<evidence type="ECO:0000256" key="4">
    <source>
        <dbReference type="ARBA" id="ARBA00022989"/>
    </source>
</evidence>
<sequence length="361" mass="38349">MPNDSRWKQVLKDGLEALTVPVLATIVGLAVGMLAIIIAGKDPVAASRAFYRAVAGEPRMFGETLVSTIPLIFTGLAVAFAYRCGLFNIGVEGQYLMAQIAVVVVGVFWTPPPGLAWLHPILALAAGALAGALWAGISGVLKAWRGIHEVINSIMLNYVGLFMADWLLKYYLRPDNSRAASFDLQKTAWLQQGLIEGSRLHTGLWVALGAVVVVWIILFKTSLGYEIRSVGFSPGAAEYGGISVAKSLILAMAISGALAGLAGAVQTMGINHRFNETAAFVGYGFDGIAVALVGRLHPVGVVLAALLFGALDRSGPMMQAMADVPKAVVWIVQGAVIFFVAAEGLWSFLKKRRVKKEVTTA</sequence>
<feature type="transmembrane region" description="Helical" evidence="6">
    <location>
        <begin position="200"/>
        <end position="219"/>
    </location>
</feature>
<feature type="transmembrane region" description="Helical" evidence="6">
    <location>
        <begin position="239"/>
        <end position="265"/>
    </location>
</feature>
<keyword evidence="3 6" id="KW-0812">Transmembrane</keyword>
<feature type="transmembrane region" description="Helical" evidence="6">
    <location>
        <begin position="328"/>
        <end position="349"/>
    </location>
</feature>
<dbReference type="InterPro" id="IPR001851">
    <property type="entry name" value="ABC_transp_permease"/>
</dbReference>
<keyword evidence="8" id="KW-1185">Reference proteome</keyword>
<keyword evidence="5 6" id="KW-0472">Membrane</keyword>
<gene>
    <name evidence="7" type="ORF">J2Z79_000506</name>
</gene>